<keyword evidence="7" id="KW-0732">Signal</keyword>
<dbReference type="InterPro" id="IPR044831">
    <property type="entry name" value="Ccp1-like"/>
</dbReference>
<feature type="domain" description="Plant heme peroxidase family profile" evidence="8">
    <location>
        <begin position="52"/>
        <end position="286"/>
    </location>
</feature>
<name>A0ABR2ZS54_9AGAR</name>
<evidence type="ECO:0000256" key="2">
    <source>
        <dbReference type="ARBA" id="ARBA00022617"/>
    </source>
</evidence>
<keyword evidence="3" id="KW-0479">Metal-binding</keyword>
<dbReference type="InterPro" id="IPR002016">
    <property type="entry name" value="Haem_peroxidase"/>
</dbReference>
<keyword evidence="1 7" id="KW-0575">Peroxidase</keyword>
<dbReference type="Proteomes" id="UP001437256">
    <property type="component" value="Unassembled WGS sequence"/>
</dbReference>
<dbReference type="EMBL" id="JBBXMP010000070">
    <property type="protein sequence ID" value="KAL0063916.1"/>
    <property type="molecule type" value="Genomic_DNA"/>
</dbReference>
<gene>
    <name evidence="9" type="ORF">AAF712_009106</name>
</gene>
<sequence>MPLLPLVPWVAILLCFSRFAVAGPQEGIEHLEQLMFESEYLAGPVDFPCFGRENTTTAAQWLRLAYHDMSTHNVDDGSGGLDASIIYELDRPQNVGVGMRESVEELIPFMHPDVSIADVFAFAAVRAIDNCGNGPQIPLRGGRIDATAAGPETVPEPHQDFESHLESFRRQGFTQSEMIALIACGHSVGGVRRDDFPDIVKDENVDVQLFDGTTPFDHAVITGYLDGTTPNPLVVGSNSTTNSDLRIFSSDGNATMQGTCGELFERMINTVPANVVLTDVVKPMPFKITRNQLSPSANSNGTFRFNVQLRVIGEENPNRKVTLYWNDREGASVCPTSGCTAAPWAGVYNRALGLARERYGVPGFDSYSFDASVDMKGSISKFWFEVNEGDGSAPRLDNLGKTVPQEKVLYDPSRTERIVGGTQGLQALPVIWNLVVAVRGDASSKVSVLTWEPGNGTHPVPPRNRVHLTPDSRHAPTSGYTFFSANISEGFNFFDIDAEIGGEKIRQTTVAALLS</sequence>
<feature type="signal peptide" evidence="7">
    <location>
        <begin position="1"/>
        <end position="22"/>
    </location>
</feature>
<keyword evidence="5" id="KW-0408">Iron</keyword>
<dbReference type="PANTHER" id="PTHR31356">
    <property type="entry name" value="THYLAKOID LUMENAL 29 KDA PROTEIN, CHLOROPLASTIC-RELATED"/>
    <property type="match status" value="1"/>
</dbReference>
<evidence type="ECO:0000313" key="10">
    <source>
        <dbReference type="Proteomes" id="UP001437256"/>
    </source>
</evidence>
<keyword evidence="4 7" id="KW-0560">Oxidoreductase</keyword>
<proteinExistence type="inferred from homology"/>
<evidence type="ECO:0000259" key="8">
    <source>
        <dbReference type="PROSITE" id="PS50873"/>
    </source>
</evidence>
<reference evidence="9 10" key="1">
    <citation type="submission" date="2024-05" db="EMBL/GenBank/DDBJ databases">
        <title>A draft genome resource for the thread blight pathogen Marasmius tenuissimus strain MS-2.</title>
        <authorList>
            <person name="Yulfo-Soto G.E."/>
            <person name="Baruah I.K."/>
            <person name="Amoako-Attah I."/>
            <person name="Bukari Y."/>
            <person name="Meinhardt L.W."/>
            <person name="Bailey B.A."/>
            <person name="Cohen S.P."/>
        </authorList>
    </citation>
    <scope>NUCLEOTIDE SEQUENCE [LARGE SCALE GENOMIC DNA]</scope>
    <source>
        <strain evidence="9 10">MS-2</strain>
    </source>
</reference>
<keyword evidence="2" id="KW-0349">Heme</keyword>
<dbReference type="Gene3D" id="1.10.520.10">
    <property type="match status" value="1"/>
</dbReference>
<dbReference type="Gene3D" id="1.10.420.10">
    <property type="entry name" value="Peroxidase, domain 2"/>
    <property type="match status" value="1"/>
</dbReference>
<evidence type="ECO:0000313" key="9">
    <source>
        <dbReference type="EMBL" id="KAL0063916.1"/>
    </source>
</evidence>
<dbReference type="EC" id="1.11.1.-" evidence="7"/>
<evidence type="ECO:0000256" key="5">
    <source>
        <dbReference type="ARBA" id="ARBA00023004"/>
    </source>
</evidence>
<dbReference type="InterPro" id="IPR010255">
    <property type="entry name" value="Haem_peroxidase_sf"/>
</dbReference>
<evidence type="ECO:0000256" key="6">
    <source>
        <dbReference type="RuleBase" id="RU004241"/>
    </source>
</evidence>
<organism evidence="9 10">
    <name type="scientific">Marasmius tenuissimus</name>
    <dbReference type="NCBI Taxonomy" id="585030"/>
    <lineage>
        <taxon>Eukaryota</taxon>
        <taxon>Fungi</taxon>
        <taxon>Dikarya</taxon>
        <taxon>Basidiomycota</taxon>
        <taxon>Agaricomycotina</taxon>
        <taxon>Agaricomycetes</taxon>
        <taxon>Agaricomycetidae</taxon>
        <taxon>Agaricales</taxon>
        <taxon>Marasmiineae</taxon>
        <taxon>Marasmiaceae</taxon>
        <taxon>Marasmius</taxon>
    </lineage>
</organism>
<comment type="caution">
    <text evidence="9">The sequence shown here is derived from an EMBL/GenBank/DDBJ whole genome shotgun (WGS) entry which is preliminary data.</text>
</comment>
<dbReference type="PANTHER" id="PTHR31356:SF53">
    <property type="entry name" value="HEME PEROXIDASE"/>
    <property type="match status" value="1"/>
</dbReference>
<protein>
    <recommendedName>
        <fullName evidence="7">Peroxidase</fullName>
        <ecNumber evidence="7">1.11.1.-</ecNumber>
    </recommendedName>
</protein>
<comment type="similarity">
    <text evidence="6">Belongs to the peroxidase family.</text>
</comment>
<keyword evidence="10" id="KW-1185">Reference proteome</keyword>
<dbReference type="SUPFAM" id="SSF48113">
    <property type="entry name" value="Heme-dependent peroxidases"/>
    <property type="match status" value="1"/>
</dbReference>
<dbReference type="Pfam" id="PF00141">
    <property type="entry name" value="peroxidase"/>
    <property type="match status" value="1"/>
</dbReference>
<evidence type="ECO:0000256" key="3">
    <source>
        <dbReference type="ARBA" id="ARBA00022723"/>
    </source>
</evidence>
<feature type="chain" id="PRO_5045009257" description="Peroxidase" evidence="7">
    <location>
        <begin position="23"/>
        <end position="515"/>
    </location>
</feature>
<dbReference type="PRINTS" id="PR00458">
    <property type="entry name" value="PEROXIDASE"/>
</dbReference>
<accession>A0ABR2ZS54</accession>
<evidence type="ECO:0000256" key="4">
    <source>
        <dbReference type="ARBA" id="ARBA00023002"/>
    </source>
</evidence>
<evidence type="ECO:0000256" key="1">
    <source>
        <dbReference type="ARBA" id="ARBA00022559"/>
    </source>
</evidence>
<dbReference type="PROSITE" id="PS50873">
    <property type="entry name" value="PEROXIDASE_4"/>
    <property type="match status" value="1"/>
</dbReference>
<evidence type="ECO:0000256" key="7">
    <source>
        <dbReference type="RuleBase" id="RU363051"/>
    </source>
</evidence>